<feature type="compositionally biased region" description="Basic residues" evidence="1">
    <location>
        <begin position="1173"/>
        <end position="1183"/>
    </location>
</feature>
<feature type="region of interest" description="Disordered" evidence="1">
    <location>
        <begin position="803"/>
        <end position="859"/>
    </location>
</feature>
<dbReference type="EMBL" id="PXOG01000230">
    <property type="protein sequence ID" value="RGP65713.1"/>
    <property type="molecule type" value="Genomic_DNA"/>
</dbReference>
<comment type="caution">
    <text evidence="2">The sequence shown here is derived from an EMBL/GenBank/DDBJ whole genome shotgun (WGS) entry which is preliminary data.</text>
</comment>
<feature type="region of interest" description="Disordered" evidence="1">
    <location>
        <begin position="875"/>
        <end position="1183"/>
    </location>
</feature>
<evidence type="ECO:0000313" key="2">
    <source>
        <dbReference type="EMBL" id="RGP65713.1"/>
    </source>
</evidence>
<feature type="compositionally biased region" description="Acidic residues" evidence="1">
    <location>
        <begin position="575"/>
        <end position="608"/>
    </location>
</feature>
<protein>
    <submittedName>
        <fullName evidence="2">Uncharacterized protein</fullName>
    </submittedName>
</protein>
<reference evidence="2 3" key="1">
    <citation type="journal article" date="2018" name="PLoS Pathog.">
        <title>Evolution of structural diversity of trichothecenes, a family of toxins produced by plant pathogenic and entomopathogenic fungi.</title>
        <authorList>
            <person name="Proctor R.H."/>
            <person name="McCormick S.P."/>
            <person name="Kim H.S."/>
            <person name="Cardoza R.E."/>
            <person name="Stanley A.M."/>
            <person name="Lindo L."/>
            <person name="Kelly A."/>
            <person name="Brown D.W."/>
            <person name="Lee T."/>
            <person name="Vaughan M.M."/>
            <person name="Alexander N.J."/>
            <person name="Busman M."/>
            <person name="Gutierrez S."/>
        </authorList>
    </citation>
    <scope>NUCLEOTIDE SEQUENCE [LARGE SCALE GENOMIC DNA]</scope>
    <source>
        <strain evidence="2 3">NRRL 20695</strain>
    </source>
</reference>
<feature type="compositionally biased region" description="Polar residues" evidence="1">
    <location>
        <begin position="509"/>
        <end position="522"/>
    </location>
</feature>
<feature type="compositionally biased region" description="Basic residues" evidence="1">
    <location>
        <begin position="986"/>
        <end position="995"/>
    </location>
</feature>
<feature type="region of interest" description="Disordered" evidence="1">
    <location>
        <begin position="256"/>
        <end position="310"/>
    </location>
</feature>
<feature type="compositionally biased region" description="Polar residues" evidence="1">
    <location>
        <begin position="838"/>
        <end position="854"/>
    </location>
</feature>
<accession>A0A395RZY5</accession>
<keyword evidence="3" id="KW-1185">Reference proteome</keyword>
<feature type="compositionally biased region" description="Basic and acidic residues" evidence="1">
    <location>
        <begin position="528"/>
        <end position="540"/>
    </location>
</feature>
<dbReference type="Proteomes" id="UP000266234">
    <property type="component" value="Unassembled WGS sequence"/>
</dbReference>
<feature type="compositionally biased region" description="Polar residues" evidence="1">
    <location>
        <begin position="1045"/>
        <end position="1056"/>
    </location>
</feature>
<dbReference type="OrthoDB" id="4207369at2759"/>
<name>A0A395RZY5_9HYPO</name>
<feature type="region of interest" description="Disordered" evidence="1">
    <location>
        <begin position="357"/>
        <end position="463"/>
    </location>
</feature>
<evidence type="ECO:0000256" key="1">
    <source>
        <dbReference type="SAM" id="MobiDB-lite"/>
    </source>
</evidence>
<feature type="compositionally biased region" description="Basic and acidic residues" evidence="1">
    <location>
        <begin position="976"/>
        <end position="985"/>
    </location>
</feature>
<feature type="compositionally biased region" description="Basic and acidic residues" evidence="1">
    <location>
        <begin position="1076"/>
        <end position="1086"/>
    </location>
</feature>
<feature type="compositionally biased region" description="Low complexity" evidence="1">
    <location>
        <begin position="1009"/>
        <end position="1031"/>
    </location>
</feature>
<dbReference type="AlphaFoldDB" id="A0A395RZY5"/>
<feature type="compositionally biased region" description="Polar residues" evidence="1">
    <location>
        <begin position="804"/>
        <end position="823"/>
    </location>
</feature>
<organism evidence="2 3">
    <name type="scientific">Fusarium longipes</name>
    <dbReference type="NCBI Taxonomy" id="694270"/>
    <lineage>
        <taxon>Eukaryota</taxon>
        <taxon>Fungi</taxon>
        <taxon>Dikarya</taxon>
        <taxon>Ascomycota</taxon>
        <taxon>Pezizomycotina</taxon>
        <taxon>Sordariomycetes</taxon>
        <taxon>Hypocreomycetidae</taxon>
        <taxon>Hypocreales</taxon>
        <taxon>Nectriaceae</taxon>
        <taxon>Fusarium</taxon>
    </lineage>
</organism>
<feature type="region of interest" description="Disordered" evidence="1">
    <location>
        <begin position="509"/>
        <end position="551"/>
    </location>
</feature>
<proteinExistence type="predicted"/>
<sequence length="1183" mass="127601">MEAADVPKWGFGQQPKGIDPVPNGFIPFFSTAGDNRLDADKISLSFDLVAPTSITRPAAWDRVPTLSFTANGKSRQIMKRVALCNERKAPQPFLILPQVNFAMPNTREAIALDQLLPRKLRRGPKFEPISREVAYSGHAISHAFMLRELMTATTHVANNYMNTSSCTSYEDRRAARRGICQITPLKRRADALDADSDIPVMVTPTGGNKLGFYYKVLPMIKKAYSKGKTEVDVATASMVEFSAYLRRRRRNPRQPLAAFGAPDLSDIMDESEPESPTVVREPVLKAESRSPAKRLARLTNPFSKSSPRGNRLAQGFVKLVPGLARGGFSTPVKARSSPVPQTASPVYDYAVASLQYSPDASDDDIPTSPKEGSPEPAEDLSFSPTRSPGRTFRVPSEFDSSSIAGDESIRGPPSTPNKSSPVNLSRPVAPTPSRWIRPEPTTPFTPMPQNAAPATPGETDSPIGLYSLIAPDTPKAPVCTYATPTGIDSINFGGESTFQSSVSWMNTSVQASEQARSQNTNNARRRRSEPLLRKSLETQARRRSASPQKLRFKSDDTFRDVISIASLFDLPDVETNDAEVNDAPVDEPTTEDPAPVEDADETIQDTDVSDAPVDAPVELTTDDPVPVADADKTIPDAPASAIDVEINMRENPDIFGTHPVSPPAPIQNLSQIAGNACNGHAKVVVTEENGRLFVRFKLSAEYGHMFPASQGFEDSDLTFSPSAVSSHPINAAVNNDPGFSPSAMSTPTFKSNSNHVSPVADHTLGDLLNTPDVTTPRAMDNSSPGFQTPELPPYYDNTLVFGEPSTTAQPTSTKRATRRQSAMTPLKRATANAMEAANRTTPGQSTAPNHSTPKFATPAADNADETLAISWSDVEDTPTQNSPAHNEQPVSAAPAEDEQAVSTTTAEDESPGREYMRNFIKRSRQPTTTETGSPLPPSVKRQPLGDRSPNRGTPSMTKRKHEGGDEEEGKPSPKKAKVEKTEAAPKKGKQTKTARQRSNLDIDMVDFPATQATELTTTTTTTTTDAASQAASPPMTRRSSRLRSQDSTGGPKSSLPTPIKLTRAGAGRASLARKPRSAEQELDRKTRSNTKKNMGDAESPAEVLTRIKGQAEEDSDVSEGSASGRRVGWKDPLEKVQGSSPKKGRATQGKTGVTKPKATRAAKVAEGSAKPQRVTRSRARNGV</sequence>
<gene>
    <name evidence="2" type="ORF">FLONG3_9106</name>
</gene>
<feature type="compositionally biased region" description="Polar residues" evidence="1">
    <location>
        <begin position="877"/>
        <end position="889"/>
    </location>
</feature>
<evidence type="ECO:0000313" key="3">
    <source>
        <dbReference type="Proteomes" id="UP000266234"/>
    </source>
</evidence>
<feature type="region of interest" description="Disordered" evidence="1">
    <location>
        <begin position="575"/>
        <end position="613"/>
    </location>
</feature>